<sequence length="86" mass="9244">MDVPPLDVETLMDRLGRTVLAAADATGRLDTETDAYDAVSCLLMGTHTAEQLLAQRPGLAPIRQELLQFAQRLEALLDQPAGQPAS</sequence>
<reference evidence="2" key="1">
    <citation type="journal article" date="2019" name="Int. J. Syst. Evol. Microbiol.">
        <title>The Global Catalogue of Microorganisms (GCM) 10K type strain sequencing project: providing services to taxonomists for standard genome sequencing and annotation.</title>
        <authorList>
            <consortium name="The Broad Institute Genomics Platform"/>
            <consortium name="The Broad Institute Genome Sequencing Center for Infectious Disease"/>
            <person name="Wu L."/>
            <person name="Ma J."/>
        </authorList>
    </citation>
    <scope>NUCLEOTIDE SEQUENCE [LARGE SCALE GENOMIC DNA]</scope>
    <source>
        <strain evidence="2">JCM 19173</strain>
    </source>
</reference>
<protein>
    <submittedName>
        <fullName evidence="1">Uncharacterized protein</fullName>
    </submittedName>
</protein>
<organism evidence="1 2">
    <name type="scientific">Deinococcus radiotolerans</name>
    <dbReference type="NCBI Taxonomy" id="1309407"/>
    <lineage>
        <taxon>Bacteria</taxon>
        <taxon>Thermotogati</taxon>
        <taxon>Deinococcota</taxon>
        <taxon>Deinococci</taxon>
        <taxon>Deinococcales</taxon>
        <taxon>Deinococcaceae</taxon>
        <taxon>Deinococcus</taxon>
    </lineage>
</organism>
<accession>A0ABQ2FQ07</accession>
<proteinExistence type="predicted"/>
<dbReference type="Proteomes" id="UP000604341">
    <property type="component" value="Unassembled WGS sequence"/>
</dbReference>
<gene>
    <name evidence="1" type="ORF">GCM10010844_38080</name>
</gene>
<dbReference type="EMBL" id="BMPE01000021">
    <property type="protein sequence ID" value="GGL15574.1"/>
    <property type="molecule type" value="Genomic_DNA"/>
</dbReference>
<keyword evidence="2" id="KW-1185">Reference proteome</keyword>
<evidence type="ECO:0000313" key="1">
    <source>
        <dbReference type="EMBL" id="GGL15574.1"/>
    </source>
</evidence>
<evidence type="ECO:0000313" key="2">
    <source>
        <dbReference type="Proteomes" id="UP000604341"/>
    </source>
</evidence>
<name>A0ABQ2FQ07_9DEIO</name>
<comment type="caution">
    <text evidence="1">The sequence shown here is derived from an EMBL/GenBank/DDBJ whole genome shotgun (WGS) entry which is preliminary data.</text>
</comment>